<sequence>MLSCCVSHAIIVIIVVYICIMGSVPECVFTVYFVLF</sequence>
<dbReference type="EMBL" id="CCXQ01000059">
    <property type="protein sequence ID" value="CEH11047.1"/>
    <property type="molecule type" value="Genomic_DNA"/>
</dbReference>
<protein>
    <submittedName>
        <fullName evidence="2">Uncharacterized protein</fullName>
    </submittedName>
</protein>
<reference evidence="2 3" key="1">
    <citation type="submission" date="2014-09" db="EMBL/GenBank/DDBJ databases">
        <authorList>
            <person name="Loux Valentin"/>
            <person name="Dugat Thibaut"/>
        </authorList>
    </citation>
    <scope>NUCLEOTIDE SEQUENCE [LARGE SCALE GENOMIC DNA]</scope>
    <source>
        <strain evidence="2 3">BOV-10_179</strain>
    </source>
</reference>
<feature type="transmembrane region" description="Helical" evidence="1">
    <location>
        <begin position="6"/>
        <end position="35"/>
    </location>
</feature>
<keyword evidence="1" id="KW-1133">Transmembrane helix</keyword>
<evidence type="ECO:0000313" key="2">
    <source>
        <dbReference type="EMBL" id="CEH11047.1"/>
    </source>
</evidence>
<name>A0A098GLW9_ANAPH</name>
<dbReference type="AlphaFoldDB" id="A0A098GLW9"/>
<proteinExistence type="predicted"/>
<organism evidence="2 3">
    <name type="scientific">Anaplasma phagocytophilum</name>
    <name type="common">Ehrlichia phagocytophila</name>
    <dbReference type="NCBI Taxonomy" id="948"/>
    <lineage>
        <taxon>Bacteria</taxon>
        <taxon>Pseudomonadati</taxon>
        <taxon>Pseudomonadota</taxon>
        <taxon>Alphaproteobacteria</taxon>
        <taxon>Rickettsiales</taxon>
        <taxon>Anaplasmataceae</taxon>
        <taxon>Anaplasma</taxon>
        <taxon>phagocytophilum group</taxon>
    </lineage>
</organism>
<evidence type="ECO:0000256" key="1">
    <source>
        <dbReference type="SAM" id="Phobius"/>
    </source>
</evidence>
<dbReference type="Proteomes" id="UP000055047">
    <property type="component" value="Unassembled WGS sequence"/>
</dbReference>
<evidence type="ECO:0000313" key="3">
    <source>
        <dbReference type="Proteomes" id="UP000055047"/>
    </source>
</evidence>
<accession>A0A098GLW9</accession>
<keyword evidence="1" id="KW-0812">Transmembrane</keyword>
<gene>
    <name evidence="2" type="ORF">ANAPHAGO_00027</name>
</gene>
<keyword evidence="1" id="KW-0472">Membrane</keyword>